<dbReference type="SUPFAM" id="SSF52283">
    <property type="entry name" value="Formate/glycerate dehydrogenase catalytic domain-like"/>
    <property type="match status" value="1"/>
</dbReference>
<evidence type="ECO:0000259" key="3">
    <source>
        <dbReference type="Pfam" id="PF02826"/>
    </source>
</evidence>
<dbReference type="Gene3D" id="3.40.50.720">
    <property type="entry name" value="NAD(P)-binding Rossmann-like Domain"/>
    <property type="match status" value="2"/>
</dbReference>
<dbReference type="InterPro" id="IPR006140">
    <property type="entry name" value="D-isomer_DH_NAD-bd"/>
</dbReference>
<dbReference type="PANTHER" id="PTHR10996:SF178">
    <property type="entry name" value="2-HYDROXYACID DEHYDROGENASE YGL185C-RELATED"/>
    <property type="match status" value="1"/>
</dbReference>
<keyword evidence="5" id="KW-1185">Reference proteome</keyword>
<evidence type="ECO:0000313" key="4">
    <source>
        <dbReference type="EMBL" id="MCO6418835.1"/>
    </source>
</evidence>
<comment type="caution">
    <text evidence="4">The sequence shown here is derived from an EMBL/GenBank/DDBJ whole genome shotgun (WGS) entry which is preliminary data.</text>
</comment>
<name>A0ABT1DA79_9PROT</name>
<keyword evidence="1" id="KW-0560">Oxidoreductase</keyword>
<dbReference type="PROSITE" id="PS00671">
    <property type="entry name" value="D_2_HYDROXYACID_DH_3"/>
    <property type="match status" value="1"/>
</dbReference>
<dbReference type="EMBL" id="JAFIRR010000154">
    <property type="protein sequence ID" value="MCO6418835.1"/>
    <property type="molecule type" value="Genomic_DNA"/>
</dbReference>
<dbReference type="Pfam" id="PF02826">
    <property type="entry name" value="2-Hacid_dh_C"/>
    <property type="match status" value="1"/>
</dbReference>
<reference evidence="4 5" key="1">
    <citation type="submission" date="2021-12" db="EMBL/GenBank/DDBJ databases">
        <title>Siccirubricoccus leaddurans sp. nov., a high concentration Zn2+ tolerance bacterium.</title>
        <authorList>
            <person name="Cao Y."/>
        </authorList>
    </citation>
    <scope>NUCLEOTIDE SEQUENCE [LARGE SCALE GENOMIC DNA]</scope>
    <source>
        <strain evidence="4 5">KC 17139</strain>
    </source>
</reference>
<dbReference type="SUPFAM" id="SSF51735">
    <property type="entry name" value="NAD(P)-binding Rossmann-fold domains"/>
    <property type="match status" value="1"/>
</dbReference>
<evidence type="ECO:0000256" key="2">
    <source>
        <dbReference type="ARBA" id="ARBA00023027"/>
    </source>
</evidence>
<dbReference type="InterPro" id="IPR029753">
    <property type="entry name" value="D-isomer_DH_CS"/>
</dbReference>
<dbReference type="RefSeq" id="WP_252955463.1">
    <property type="nucleotide sequence ID" value="NZ_JAFIRR010000154.1"/>
</dbReference>
<dbReference type="Proteomes" id="UP001523392">
    <property type="component" value="Unassembled WGS sequence"/>
</dbReference>
<dbReference type="InterPro" id="IPR036291">
    <property type="entry name" value="NAD(P)-bd_dom_sf"/>
</dbReference>
<organism evidence="4 5">
    <name type="scientific">Siccirubricoccus soli</name>
    <dbReference type="NCBI Taxonomy" id="2899147"/>
    <lineage>
        <taxon>Bacteria</taxon>
        <taxon>Pseudomonadati</taxon>
        <taxon>Pseudomonadota</taxon>
        <taxon>Alphaproteobacteria</taxon>
        <taxon>Acetobacterales</taxon>
        <taxon>Roseomonadaceae</taxon>
        <taxon>Siccirubricoccus</taxon>
    </lineage>
</organism>
<sequence>MSNPPLLVSGFALEDHAHSALLAALPPGTEILALPDLDPAARAAALARASAYLGRNTAKELRPGEPALLAGAKLIQFLTAGVDFVPLRALPAQVPIACNGGAYAEPMAEHALAMALAAAKRLLIEHAALGRGEFNQMVPNRRLAGMVCGILGFGGIGTAIARLMRPMGVAIHAIKRGRTAEPVEWLGTPDRLEEMLAACDILVLSVPLTAKTRGIIDARALSLMKRNAILINLARGEVVEEAALFAHLQANPAFTACIDAWWVEPIRQGEFRMDWPFMSLPNVIGSPHNSSSVEGITRVALARAADNIARALRAEPIWNLIGADEREAAPEE</sequence>
<feature type="domain" description="D-isomer specific 2-hydroxyacid dehydrogenase NAD-binding" evidence="3">
    <location>
        <begin position="112"/>
        <end position="289"/>
    </location>
</feature>
<keyword evidence="2" id="KW-0520">NAD</keyword>
<protein>
    <recommendedName>
        <fullName evidence="3">D-isomer specific 2-hydroxyacid dehydrogenase NAD-binding domain-containing protein</fullName>
    </recommendedName>
</protein>
<dbReference type="InterPro" id="IPR050223">
    <property type="entry name" value="D-isomer_2-hydroxyacid_DH"/>
</dbReference>
<accession>A0ABT1DA79</accession>
<evidence type="ECO:0000256" key="1">
    <source>
        <dbReference type="ARBA" id="ARBA00023002"/>
    </source>
</evidence>
<evidence type="ECO:0000313" key="5">
    <source>
        <dbReference type="Proteomes" id="UP001523392"/>
    </source>
</evidence>
<proteinExistence type="predicted"/>
<dbReference type="PANTHER" id="PTHR10996">
    <property type="entry name" value="2-HYDROXYACID DEHYDROGENASE-RELATED"/>
    <property type="match status" value="1"/>
</dbReference>
<gene>
    <name evidence="4" type="ORF">JYK14_22120</name>
</gene>